<dbReference type="InterPro" id="IPR015943">
    <property type="entry name" value="WD40/YVTN_repeat-like_dom_sf"/>
</dbReference>
<evidence type="ECO:0000256" key="6">
    <source>
        <dbReference type="ARBA" id="ARBA00023242"/>
    </source>
</evidence>
<dbReference type="PROSITE" id="PS50896">
    <property type="entry name" value="LISH"/>
    <property type="match status" value="1"/>
</dbReference>
<keyword evidence="3" id="KW-0698">rRNA processing</keyword>
<evidence type="ECO:0000256" key="2">
    <source>
        <dbReference type="ARBA" id="ARBA00022517"/>
    </source>
</evidence>
<name>A0AAV7DRM5_ARIFI</name>
<dbReference type="PROSITE" id="PS50082">
    <property type="entry name" value="WD_REPEATS_2"/>
    <property type="match status" value="4"/>
</dbReference>
<feature type="repeat" description="WD" evidence="7">
    <location>
        <begin position="499"/>
        <end position="531"/>
    </location>
</feature>
<evidence type="ECO:0000256" key="1">
    <source>
        <dbReference type="ARBA" id="ARBA00004604"/>
    </source>
</evidence>
<dbReference type="PANTHER" id="PTHR44376:SF8">
    <property type="entry name" value="TRANSCRIPTIONAL COREPRESSOR LEUNIG-LIKE"/>
    <property type="match status" value="1"/>
</dbReference>
<evidence type="ECO:0000313" key="10">
    <source>
        <dbReference type="EMBL" id="KAG9439215.1"/>
    </source>
</evidence>
<keyword evidence="4 7" id="KW-0853">WD repeat</keyword>
<dbReference type="PROSITE" id="PS00678">
    <property type="entry name" value="WD_REPEATS_1"/>
    <property type="match status" value="1"/>
</dbReference>
<dbReference type="PROSITE" id="PS50294">
    <property type="entry name" value="WD_REPEATS_REGION"/>
    <property type="match status" value="3"/>
</dbReference>
<protein>
    <recommendedName>
        <fullName evidence="9">WD repeat-containing protein 75 second beta-propeller domain-containing protein</fullName>
    </recommendedName>
</protein>
<evidence type="ECO:0000256" key="3">
    <source>
        <dbReference type="ARBA" id="ARBA00022552"/>
    </source>
</evidence>
<feature type="domain" description="WD repeat-containing protein 75 second beta-propeller" evidence="9">
    <location>
        <begin position="434"/>
        <end position="531"/>
    </location>
</feature>
<comment type="subcellular location">
    <subcellularLocation>
        <location evidence="1">Nucleus</location>
        <location evidence="1">Nucleolus</location>
    </subcellularLocation>
</comment>
<comment type="caution">
    <text evidence="10">The sequence shown here is derived from an EMBL/GenBank/DDBJ whole genome shotgun (WGS) entry which is preliminary data.</text>
</comment>
<dbReference type="Gene3D" id="2.130.10.10">
    <property type="entry name" value="YVTN repeat-like/Quinoprotein amine dehydrogenase"/>
    <property type="match status" value="2"/>
</dbReference>
<evidence type="ECO:0000313" key="11">
    <source>
        <dbReference type="Proteomes" id="UP000825729"/>
    </source>
</evidence>
<keyword evidence="2" id="KW-0690">Ribosome biogenesis</keyword>
<evidence type="ECO:0000259" key="9">
    <source>
        <dbReference type="Pfam" id="PF23769"/>
    </source>
</evidence>
<proteinExistence type="predicted"/>
<dbReference type="Proteomes" id="UP000825729">
    <property type="component" value="Unassembled WGS sequence"/>
</dbReference>
<dbReference type="Pfam" id="PF00400">
    <property type="entry name" value="WD40"/>
    <property type="match status" value="3"/>
</dbReference>
<dbReference type="EMBL" id="JAINDJ010000008">
    <property type="protein sequence ID" value="KAG9439215.1"/>
    <property type="molecule type" value="Genomic_DNA"/>
</dbReference>
<reference evidence="10 11" key="1">
    <citation type="submission" date="2021-07" db="EMBL/GenBank/DDBJ databases">
        <title>The Aristolochia fimbriata genome: insights into angiosperm evolution, floral development and chemical biosynthesis.</title>
        <authorList>
            <person name="Jiao Y."/>
        </authorList>
    </citation>
    <scope>NUCLEOTIDE SEQUENCE [LARGE SCALE GENOMIC DNA]</scope>
    <source>
        <strain evidence="10">IBCAS-2021</strain>
        <tissue evidence="10">Leaf</tissue>
    </source>
</reference>
<dbReference type="Pfam" id="PF23769">
    <property type="entry name" value="Beta-prop_WDR75_2nd"/>
    <property type="match status" value="1"/>
</dbReference>
<feature type="compositionally biased region" description="Basic and acidic residues" evidence="8">
    <location>
        <begin position="390"/>
        <end position="410"/>
    </location>
</feature>
<dbReference type="InterPro" id="IPR044716">
    <property type="entry name" value="LEUNIG-like"/>
</dbReference>
<dbReference type="InterPro" id="IPR057644">
    <property type="entry name" value="Beta-prop_WDR75_2nd"/>
</dbReference>
<dbReference type="Pfam" id="PF08513">
    <property type="entry name" value="LisH"/>
    <property type="match status" value="1"/>
</dbReference>
<dbReference type="GO" id="GO:0003714">
    <property type="term" value="F:transcription corepressor activity"/>
    <property type="evidence" value="ECO:0007669"/>
    <property type="project" value="InterPro"/>
</dbReference>
<dbReference type="SMART" id="SM00667">
    <property type="entry name" value="LisH"/>
    <property type="match status" value="1"/>
</dbReference>
<keyword evidence="5" id="KW-0677">Repeat</keyword>
<dbReference type="InterPro" id="IPR001680">
    <property type="entry name" value="WD40_rpt"/>
</dbReference>
<dbReference type="AlphaFoldDB" id="A0AAV7DRM5"/>
<keyword evidence="11" id="KW-1185">Reference proteome</keyword>
<feature type="region of interest" description="Disordered" evidence="8">
    <location>
        <begin position="328"/>
        <end position="361"/>
    </location>
</feature>
<sequence length="739" mass="81273">MDSDWDANALLDLYIHDYMKRHNLHEAAATFKAEAGLPSHAVALASPEGFLHDWWSIFYDVFLASEEKYREEAYIKAQQMAMREQQLLHYESGQVQSLGQPRSLQMNHSGGQTSSGGLPMTMTSQANSSTSCLFNAMEEHHKHHSVREPESMSQLVDMNRMTAAKAAIDYQRRMQQQALAQSQQCVARDNGHGTDAVRSLPSETLLYGVPKAVLPRSRFCETGLNKGPKTLPLNGCSIPGIDQIGSSVGVEQLQQINSMLQTPDQLQQLQQSVVRYRPEIFTQPHIHPHGNFVSSLSANCTDVDPRMLLLLRGNLTGQTSQACQQIASSSQMTSVAVRTSQKDENNRKKKQHSCSGSGSSAVAGSIADTLLNLHPIEANLPLNTISNHGDSPESHKAAEKEMKGDSEPTDRVAQTSGQEDVDDEEDGDVNAHCLSLNENSSKSDEPEGFSFDEVGCLHSSTSKVVCCHFSTDGKLLASAGNDKKVTVWNMDTFDFRTTADEHSQLVTDISFKANSTFFASSSFDTTVKVWNAADPVHSLGKLVGHREQVTSLDFHPKKADLLCSCDTYGEIRWWNVAKNSCAHVSKGGKKQVRFEPQIGHLLAAAEDKNINIFSIETDQLLVSLQGHKKEVSSICWHASGDYFASVSEDAVCIWSTGSNWKCIHHLSTNGNKFQSCTFHPRHPLLLVIGGYQSLELWDPVESKIMTSMAHRGLIASLSSSPSTGMVASASHDQCVKLWK</sequence>
<feature type="repeat" description="WD" evidence="7">
    <location>
        <begin position="707"/>
        <end position="739"/>
    </location>
</feature>
<evidence type="ECO:0000256" key="4">
    <source>
        <dbReference type="ARBA" id="ARBA00022574"/>
    </source>
</evidence>
<dbReference type="InterPro" id="IPR006594">
    <property type="entry name" value="LisH"/>
</dbReference>
<feature type="region of interest" description="Disordered" evidence="8">
    <location>
        <begin position="382"/>
        <end position="427"/>
    </location>
</feature>
<dbReference type="CDD" id="cd00200">
    <property type="entry name" value="WD40"/>
    <property type="match status" value="1"/>
</dbReference>
<dbReference type="InterPro" id="IPR019775">
    <property type="entry name" value="WD40_repeat_CS"/>
</dbReference>
<accession>A0AAV7DRM5</accession>
<keyword evidence="6" id="KW-0539">Nucleus</keyword>
<evidence type="ECO:0000256" key="7">
    <source>
        <dbReference type="PROSITE-ProRule" id="PRU00221"/>
    </source>
</evidence>
<organism evidence="10 11">
    <name type="scientific">Aristolochia fimbriata</name>
    <name type="common">White veined hardy Dutchman's pipe vine</name>
    <dbReference type="NCBI Taxonomy" id="158543"/>
    <lineage>
        <taxon>Eukaryota</taxon>
        <taxon>Viridiplantae</taxon>
        <taxon>Streptophyta</taxon>
        <taxon>Embryophyta</taxon>
        <taxon>Tracheophyta</taxon>
        <taxon>Spermatophyta</taxon>
        <taxon>Magnoliopsida</taxon>
        <taxon>Magnoliidae</taxon>
        <taxon>Piperales</taxon>
        <taxon>Aristolochiaceae</taxon>
        <taxon>Aristolochia</taxon>
    </lineage>
</organism>
<feature type="repeat" description="WD" evidence="7">
    <location>
        <begin position="457"/>
        <end position="498"/>
    </location>
</feature>
<feature type="repeat" description="WD" evidence="7">
    <location>
        <begin position="542"/>
        <end position="584"/>
    </location>
</feature>
<dbReference type="SMART" id="SM00320">
    <property type="entry name" value="WD40"/>
    <property type="match status" value="7"/>
</dbReference>
<dbReference type="InterPro" id="IPR036322">
    <property type="entry name" value="WD40_repeat_dom_sf"/>
</dbReference>
<dbReference type="SUPFAM" id="SSF50978">
    <property type="entry name" value="WD40 repeat-like"/>
    <property type="match status" value="1"/>
</dbReference>
<evidence type="ECO:0000256" key="5">
    <source>
        <dbReference type="ARBA" id="ARBA00022737"/>
    </source>
</evidence>
<dbReference type="PANTHER" id="PTHR44376">
    <property type="entry name" value="TRANSCRIPTIONAL REGULATOR OF FILAMENTOUS GROWTH FLO8"/>
    <property type="match status" value="1"/>
</dbReference>
<gene>
    <name evidence="10" type="ORF">H6P81_019380</name>
</gene>
<evidence type="ECO:0000256" key="8">
    <source>
        <dbReference type="SAM" id="MobiDB-lite"/>
    </source>
</evidence>